<sequence>MSISLPIGRDPQIELENDPRVLLGLAGIIGCDENTGNTTNNEINERIEHIGNTIKRKQDYGSGSVGEGDFKQYQQGEQLKGNDLRVSDNILDNFFISNSSSIINTPSTTLSPLTNHNQAQNLGINKMTSLPMENYGLYMNRMDLIDIVFDEELSARGANLAGPLVYPNSVSLITLQKLWQNLLLINNVLQQQPSPSLYQSLLSHINNAAVTAANLFPTQIPSSYVDIQSCHLSPLLTSICNDKTNSSIYSEILQFLASQCTQLVSGQIVESGEIRVSGTGINDSISTFGNDNRELFGTQECNANIVDSIVRAPQIIVSNSSSSGNTVTNSLARSNTNGVSEDTSNNFPNFTASEDLKNKSLPIELTHSFTCNSESKNLKPKLIGNMRLSGILKHDQIRELYDTSTIPKDLTIPQYSPGIKLVLGEAGRELLRACIRNKGMKGKDLQNTSITDLLKAAHENDLWLVAIKIHLEHRGVIPMSAIHSKWRKHKSIQNKVRRQKRERASELLSLASCVNISSVEINDINEKRIKVEKHNDEKLECDSSLEYYPGIVLKLGHEGRKALIKAIRGCHEQSPESVNLAFQKNGISYSQIRNATVSLLLKMSYLCGLWDVAVKLHHQHMNKKKRYNFKYIYEFNVNENKSKSEILNHSVLGRHTDFIKDDQDEKYKYESVNEENSEVTKENKKSAHIYLDNNNSNELCADLRMISNPKIDITFSPQHENFCQGSDSVVPYTAACLSSQSKL</sequence>
<dbReference type="GeneID" id="6996642"/>
<accession>B6AGD0</accession>
<protein>
    <submittedName>
        <fullName evidence="1">Uncharacterized protein</fullName>
    </submittedName>
</protein>
<keyword evidence="2" id="KW-1185">Reference proteome</keyword>
<name>B6AGD0_CRYMR</name>
<dbReference type="EMBL" id="DS989732">
    <property type="protein sequence ID" value="EEA07271.1"/>
    <property type="molecule type" value="Genomic_DNA"/>
</dbReference>
<evidence type="ECO:0000313" key="1">
    <source>
        <dbReference type="EMBL" id="EEA07271.1"/>
    </source>
</evidence>
<dbReference type="Proteomes" id="UP000001460">
    <property type="component" value="Unassembled WGS sequence"/>
</dbReference>
<dbReference type="AlphaFoldDB" id="B6AGD0"/>
<proteinExistence type="predicted"/>
<dbReference type="RefSeq" id="XP_002141620.1">
    <property type="nucleotide sequence ID" value="XM_002141584.1"/>
</dbReference>
<organism evidence="1 2">
    <name type="scientific">Cryptosporidium muris (strain RN66)</name>
    <dbReference type="NCBI Taxonomy" id="441375"/>
    <lineage>
        <taxon>Eukaryota</taxon>
        <taxon>Sar</taxon>
        <taxon>Alveolata</taxon>
        <taxon>Apicomplexa</taxon>
        <taxon>Conoidasida</taxon>
        <taxon>Coccidia</taxon>
        <taxon>Eucoccidiorida</taxon>
        <taxon>Eimeriorina</taxon>
        <taxon>Cryptosporidiidae</taxon>
        <taxon>Cryptosporidium</taxon>
    </lineage>
</organism>
<dbReference type="VEuPathDB" id="CryptoDB:CMU_001420"/>
<dbReference type="eggNOG" id="ENOG502SH10">
    <property type="taxonomic scope" value="Eukaryota"/>
</dbReference>
<gene>
    <name evidence="1" type="ORF">CMU_001420</name>
</gene>
<evidence type="ECO:0000313" key="2">
    <source>
        <dbReference type="Proteomes" id="UP000001460"/>
    </source>
</evidence>
<reference evidence="1" key="1">
    <citation type="submission" date="2008-06" db="EMBL/GenBank/DDBJ databases">
        <authorList>
            <person name="Lorenzi H."/>
            <person name="Inman J."/>
            <person name="Miller J."/>
            <person name="Schobel S."/>
            <person name="Amedeo P."/>
            <person name="Caler E.V."/>
            <person name="da Silva J."/>
        </authorList>
    </citation>
    <scope>NUCLEOTIDE SEQUENCE [LARGE SCALE GENOMIC DNA]</scope>
    <source>
        <strain evidence="1">RN66</strain>
    </source>
</reference>
<dbReference type="OrthoDB" id="329302at2759"/>